<dbReference type="AlphaFoldDB" id="A0A6G3MDS8"/>
<dbReference type="PROSITE" id="PS51450">
    <property type="entry name" value="LRR"/>
    <property type="match status" value="2"/>
</dbReference>
<evidence type="ECO:0000256" key="1">
    <source>
        <dbReference type="ARBA" id="ARBA00022614"/>
    </source>
</evidence>
<dbReference type="Pfam" id="PF13855">
    <property type="entry name" value="LRR_8"/>
    <property type="match status" value="1"/>
</dbReference>
<proteinExistence type="predicted"/>
<dbReference type="InterPro" id="IPR055414">
    <property type="entry name" value="LRR_R13L4/SHOC2-like"/>
</dbReference>
<keyword evidence="2" id="KW-0677">Repeat</keyword>
<reference evidence="4" key="1">
    <citation type="submission" date="2018-11" db="EMBL/GenBank/DDBJ databases">
        <title>Henneguya salminicola genome and transcriptome.</title>
        <authorList>
            <person name="Yahalomi D."/>
            <person name="Atkinson S.D."/>
            <person name="Neuhof M."/>
            <person name="Chang E.S."/>
            <person name="Philippe H."/>
            <person name="Cartwright P."/>
            <person name="Bartholomew J.L."/>
            <person name="Huchon D."/>
        </authorList>
    </citation>
    <scope>NUCLEOTIDE SEQUENCE</scope>
    <source>
        <strain evidence="4">Hz1</strain>
        <tissue evidence="4">Whole</tissue>
    </source>
</reference>
<dbReference type="PANTHER" id="PTHR45752">
    <property type="entry name" value="LEUCINE-RICH REPEAT-CONTAINING"/>
    <property type="match status" value="1"/>
</dbReference>
<evidence type="ECO:0000256" key="2">
    <source>
        <dbReference type="ARBA" id="ARBA00022737"/>
    </source>
</evidence>
<dbReference type="SUPFAM" id="SSF52058">
    <property type="entry name" value="L domain-like"/>
    <property type="match status" value="1"/>
</dbReference>
<keyword evidence="1" id="KW-0433">Leucine-rich repeat</keyword>
<dbReference type="InterPro" id="IPR001611">
    <property type="entry name" value="Leu-rich_rpt"/>
</dbReference>
<organism evidence="4">
    <name type="scientific">Henneguya salminicola</name>
    <name type="common">Myxosporean</name>
    <dbReference type="NCBI Taxonomy" id="69463"/>
    <lineage>
        <taxon>Eukaryota</taxon>
        <taxon>Metazoa</taxon>
        <taxon>Cnidaria</taxon>
        <taxon>Myxozoa</taxon>
        <taxon>Myxosporea</taxon>
        <taxon>Bivalvulida</taxon>
        <taxon>Platysporina</taxon>
        <taxon>Myxobolidae</taxon>
        <taxon>Henneguya</taxon>
    </lineage>
</organism>
<dbReference type="SMART" id="SM00369">
    <property type="entry name" value="LRR_TYP"/>
    <property type="match status" value="6"/>
</dbReference>
<dbReference type="Pfam" id="PF23598">
    <property type="entry name" value="LRR_14"/>
    <property type="match status" value="1"/>
</dbReference>
<accession>A0A6G3MDS8</accession>
<feature type="domain" description="Disease resistance R13L4/SHOC-2-like LRR" evidence="3">
    <location>
        <begin position="169"/>
        <end position="248"/>
    </location>
</feature>
<evidence type="ECO:0000313" key="4">
    <source>
        <dbReference type="EMBL" id="NDJ92205.1"/>
    </source>
</evidence>
<dbReference type="InterPro" id="IPR032675">
    <property type="entry name" value="LRR_dom_sf"/>
</dbReference>
<dbReference type="PANTHER" id="PTHR45752:SF187">
    <property type="entry name" value="LEUCINE-RICH REPEAT AND IQ DOMAIN-CONTAINING PROTEIN 4"/>
    <property type="match status" value="1"/>
</dbReference>
<sequence length="381" mass="43648">MCFLIGEFYIKTLNLRRNRITDECIVTTHKVPLETTALDLSHNELKATPFYLCNMPLLLLLNISHNKIQSFEDVFDHLNRLIFLDVSHNRIECISLDNCKYLQNLNLSFNPLNHSVFSYVQKLTKLRCLNIAGLKVSTDCLSSLDRLSCLVELDVSYNCLVFIPASILKLKGLVRLNLSNNKIIDIPNEIDELENLTFLNISFNNIQFLPPSIGNLKQLQRLFANGNCISASGLPDSMRELINLEILMLAFNNLDTIPPSLCRCPILKRLILRNNCLLTLPDSIHNMKELKILDTKGNKDLIMPKKSNIIVDPYSIMDFSYDNVRNMVFALVKQRLPTQEVAKENLTKLKMIVHKNTHIHKLNDIKNAEAKKIKKRTSVSF</sequence>
<dbReference type="InterPro" id="IPR003591">
    <property type="entry name" value="Leu-rich_rpt_typical-subtyp"/>
</dbReference>
<dbReference type="InterPro" id="IPR050715">
    <property type="entry name" value="LRR-SigEffector_domain"/>
</dbReference>
<protein>
    <submittedName>
        <fullName evidence="4">Protein flightless-1 (Trinotate prediction)</fullName>
    </submittedName>
</protein>
<evidence type="ECO:0000259" key="3">
    <source>
        <dbReference type="Pfam" id="PF23598"/>
    </source>
</evidence>
<dbReference type="EMBL" id="GHBP01000225">
    <property type="protein sequence ID" value="NDJ92205.1"/>
    <property type="molecule type" value="Transcribed_RNA"/>
</dbReference>
<name>A0A6G3MDS8_HENSL</name>
<dbReference type="Gene3D" id="3.80.10.10">
    <property type="entry name" value="Ribonuclease Inhibitor"/>
    <property type="match status" value="2"/>
</dbReference>